<dbReference type="Gene3D" id="3.60.21.10">
    <property type="match status" value="1"/>
</dbReference>
<dbReference type="EMBL" id="LR798248">
    <property type="protein sequence ID" value="CAB5217918.1"/>
    <property type="molecule type" value="Genomic_DNA"/>
</dbReference>
<proteinExistence type="predicted"/>
<gene>
    <name evidence="2" type="ORF">UFOVP208_28</name>
</gene>
<feature type="domain" description="Calcineurin-like phosphoesterase" evidence="1">
    <location>
        <begin position="95"/>
        <end position="206"/>
    </location>
</feature>
<reference evidence="2" key="1">
    <citation type="submission" date="2020-05" db="EMBL/GenBank/DDBJ databases">
        <authorList>
            <person name="Chiriac C."/>
            <person name="Salcher M."/>
            <person name="Ghai R."/>
            <person name="Kavagutti S V."/>
        </authorList>
    </citation>
    <scope>NUCLEOTIDE SEQUENCE</scope>
</reference>
<protein>
    <submittedName>
        <fullName evidence="2">MPP_superfamily domain containing protein</fullName>
    </submittedName>
</protein>
<dbReference type="CDD" id="cd00838">
    <property type="entry name" value="MPP_superfamily"/>
    <property type="match status" value="1"/>
</dbReference>
<sequence>MTKIQLARQFREKCPDYPTLKLARIMYKEHNLTFKDVEDARWTLRSIEGKTGDAGKKNVAYKNLFKEEARPLNPYNLPDSDEDKYEPFIITGYKKVGILSDVHLPYHNLTALTTAISYLKKEKVDALLLNGDTLDCHQLSRFIKDPKKRDFKYELDTLKAFINVIDKELKCKVFFKIGNHEARYQHFLMQKAGELSGIEEFEFENIIKARANGIEMIASNRYMKLNELNGLHGHEYIGGISAPVNVARGLYMRGKVSAFQGHNHSTSEHSETDMNGKITTTWSIGCLSELHPSYMPLNKWNWGCAMVELDSNGKDYQFHNKRIFNGKIL</sequence>
<dbReference type="InterPro" id="IPR029052">
    <property type="entry name" value="Metallo-depent_PP-like"/>
</dbReference>
<evidence type="ECO:0000313" key="2">
    <source>
        <dbReference type="EMBL" id="CAB5217918.1"/>
    </source>
</evidence>
<name>A0A6J7WMA0_9CAUD</name>
<dbReference type="SUPFAM" id="SSF56300">
    <property type="entry name" value="Metallo-dependent phosphatases"/>
    <property type="match status" value="1"/>
</dbReference>
<dbReference type="GO" id="GO:0016787">
    <property type="term" value="F:hydrolase activity"/>
    <property type="evidence" value="ECO:0007669"/>
    <property type="project" value="InterPro"/>
</dbReference>
<dbReference type="InterPro" id="IPR004843">
    <property type="entry name" value="Calcineurin-like_PHP"/>
</dbReference>
<dbReference type="Pfam" id="PF00149">
    <property type="entry name" value="Metallophos"/>
    <property type="match status" value="1"/>
</dbReference>
<accession>A0A6J7WMA0</accession>
<organism evidence="2">
    <name type="scientific">uncultured Caudovirales phage</name>
    <dbReference type="NCBI Taxonomy" id="2100421"/>
    <lineage>
        <taxon>Viruses</taxon>
        <taxon>Duplodnaviria</taxon>
        <taxon>Heunggongvirae</taxon>
        <taxon>Uroviricota</taxon>
        <taxon>Caudoviricetes</taxon>
        <taxon>Peduoviridae</taxon>
        <taxon>Maltschvirus</taxon>
        <taxon>Maltschvirus maltsch</taxon>
    </lineage>
</organism>
<evidence type="ECO:0000259" key="1">
    <source>
        <dbReference type="Pfam" id="PF00149"/>
    </source>
</evidence>